<reference evidence="10 11" key="1">
    <citation type="journal article" date="2011" name="Proc. Natl. Acad. Sci. U.S.A.">
        <title>Comparative genomics of xylose-fermenting fungi for enhanced biofuel production.</title>
        <authorList>
            <person name="Wohlbach D.J."/>
            <person name="Kuo A."/>
            <person name="Sato T.K."/>
            <person name="Potts K.M."/>
            <person name="Salamov A.A."/>
            <person name="LaButti K.M."/>
            <person name="Sun H."/>
            <person name="Clum A."/>
            <person name="Pangilinan J.L."/>
            <person name="Lindquist E.A."/>
            <person name="Lucas S."/>
            <person name="Lapidus A."/>
            <person name="Jin M."/>
            <person name="Gunawan C."/>
            <person name="Balan V."/>
            <person name="Dale B.E."/>
            <person name="Jeffries T.W."/>
            <person name="Zinkel R."/>
            <person name="Barry K.W."/>
            <person name="Grigoriev I.V."/>
            <person name="Gasch A.P."/>
        </authorList>
    </citation>
    <scope>NUCLEOTIDE SEQUENCE [LARGE SCALE GENOMIC DNA]</scope>
    <source>
        <strain evidence="11">NRRL Y-27907 / 11-Y1</strain>
    </source>
</reference>
<evidence type="ECO:0000256" key="3">
    <source>
        <dbReference type="ARBA" id="ARBA00022763"/>
    </source>
</evidence>
<keyword evidence="3 7" id="KW-0227">DNA damage</keyword>
<dbReference type="GO" id="GO:0006281">
    <property type="term" value="P:DNA repair"/>
    <property type="evidence" value="ECO:0007669"/>
    <property type="project" value="UniProtKB-UniRule"/>
</dbReference>
<keyword evidence="6 7" id="KW-0539">Nucleus</keyword>
<comment type="similarity">
    <text evidence="2 7">Belongs to the NSE4 family.</text>
</comment>
<dbReference type="GeneID" id="18871035"/>
<gene>
    <name evidence="10" type="ORF">SPAPADRAFT_155883</name>
</gene>
<dbReference type="GO" id="GO:0030915">
    <property type="term" value="C:Smc5-Smc6 complex"/>
    <property type="evidence" value="ECO:0007669"/>
    <property type="project" value="UniProtKB-UniRule"/>
</dbReference>
<dbReference type="AlphaFoldDB" id="G3ASN7"/>
<dbReference type="STRING" id="619300.G3ASN7"/>
<dbReference type="FunCoup" id="G3ASN7">
    <property type="interactions" value="18"/>
</dbReference>
<dbReference type="InterPro" id="IPR027786">
    <property type="entry name" value="Nse4/EID"/>
</dbReference>
<dbReference type="RefSeq" id="XP_007376756.1">
    <property type="nucleotide sequence ID" value="XM_007376694.1"/>
</dbReference>
<dbReference type="GO" id="GO:0005634">
    <property type="term" value="C:nucleus"/>
    <property type="evidence" value="ECO:0007669"/>
    <property type="project" value="UniProtKB-SubCell"/>
</dbReference>
<evidence type="ECO:0000256" key="2">
    <source>
        <dbReference type="ARBA" id="ARBA00008997"/>
    </source>
</evidence>
<dbReference type="Pfam" id="PF08743">
    <property type="entry name" value="Nse4_C"/>
    <property type="match status" value="1"/>
</dbReference>
<dbReference type="OMA" id="IFQMDMP"/>
<dbReference type="PANTHER" id="PTHR16140">
    <property type="entry name" value="NON-STRUCTURAL MAINTENANCE OF CHROMOSOMES ELEMENT 4"/>
    <property type="match status" value="1"/>
</dbReference>
<evidence type="ECO:0000313" key="11">
    <source>
        <dbReference type="Proteomes" id="UP000000709"/>
    </source>
</evidence>
<protein>
    <recommendedName>
        <fullName evidence="7">Non-structural maintenance of chromosomes element 4</fullName>
    </recommendedName>
</protein>
<evidence type="ECO:0000256" key="1">
    <source>
        <dbReference type="ARBA" id="ARBA00004123"/>
    </source>
</evidence>
<feature type="domain" description="Non-structural maintenance of chromosome element 4 C-terminal" evidence="8">
    <location>
        <begin position="222"/>
        <end position="306"/>
    </location>
</feature>
<feature type="domain" description="Nse4/EID protein Nse3/MAGE-binding" evidence="9">
    <location>
        <begin position="70"/>
        <end position="125"/>
    </location>
</feature>
<dbReference type="HOGENOM" id="CLU_041037_5_1_1"/>
<dbReference type="OrthoDB" id="361242at2759"/>
<comment type="function">
    <text evidence="7">Component of the SMC5-SMC6 complex, that promotes sister chromatid alignment after DNA damage and facilitates double-stranded DNA breaks (DSBs) repair via homologous recombination between sister chromatids.</text>
</comment>
<evidence type="ECO:0000259" key="8">
    <source>
        <dbReference type="Pfam" id="PF08743"/>
    </source>
</evidence>
<dbReference type="KEGG" id="spaa:SPAPADRAFT_155883"/>
<dbReference type="InParanoid" id="G3ASN7"/>
<organism evidence="11">
    <name type="scientific">Spathaspora passalidarum (strain NRRL Y-27907 / 11-Y1)</name>
    <dbReference type="NCBI Taxonomy" id="619300"/>
    <lineage>
        <taxon>Eukaryota</taxon>
        <taxon>Fungi</taxon>
        <taxon>Dikarya</taxon>
        <taxon>Ascomycota</taxon>
        <taxon>Saccharomycotina</taxon>
        <taxon>Pichiomycetes</taxon>
        <taxon>Debaryomycetaceae</taxon>
        <taxon>Spathaspora</taxon>
    </lineage>
</organism>
<evidence type="ECO:0000256" key="6">
    <source>
        <dbReference type="ARBA" id="ARBA00023242"/>
    </source>
</evidence>
<evidence type="ECO:0000259" key="9">
    <source>
        <dbReference type="Pfam" id="PF15412"/>
    </source>
</evidence>
<evidence type="ECO:0000313" key="10">
    <source>
        <dbReference type="EMBL" id="EGW30723.1"/>
    </source>
</evidence>
<dbReference type="GO" id="GO:0006310">
    <property type="term" value="P:DNA recombination"/>
    <property type="evidence" value="ECO:0007669"/>
    <property type="project" value="UniProtKB-UniRule"/>
</dbReference>
<dbReference type="Pfam" id="PF15412">
    <property type="entry name" value="Nse4-Nse3_bdg"/>
    <property type="match status" value="1"/>
</dbReference>
<keyword evidence="5 7" id="KW-0234">DNA repair</keyword>
<keyword evidence="11" id="KW-1185">Reference proteome</keyword>
<sequence>MDASRKRKLSRQDHFNNYEKLRQRMKTQLSSASKGQASSTILNDIDELTRLYGAIQNDRLRLDTKIQLEDSEVFREASDVAAINARNIRLGDLGISVNEEDFMNSLKEFAGRSVQEGNYEEDEEEPDEYSFNKTNWLKLGVLYHQVSKKPISIDFLNGPLATERRRPVVRTRNQDDTKSAHLTTASNVNAEDITINEEHNTAYMVRMVYQTYLEKGVPDEGMNFFKFFIDPESFGQSVENLFYTSFLIKDGRLKLYQQDGIPYIQRVTQQEMEQEDKAVTHHHIARFNYQAWEFYIEKYEIESSFLGHRDEAPEDEIPDDELDV</sequence>
<proteinExistence type="inferred from homology"/>
<name>G3ASN7_SPAPN</name>
<dbReference type="EMBL" id="GL996504">
    <property type="protein sequence ID" value="EGW30723.1"/>
    <property type="molecule type" value="Genomic_DNA"/>
</dbReference>
<dbReference type="InterPro" id="IPR014854">
    <property type="entry name" value="Nse4_C"/>
</dbReference>
<comment type="subcellular location">
    <subcellularLocation>
        <location evidence="1 7">Nucleus</location>
    </subcellularLocation>
</comment>
<evidence type="ECO:0000256" key="4">
    <source>
        <dbReference type="ARBA" id="ARBA00023172"/>
    </source>
</evidence>
<accession>G3ASN7</accession>
<evidence type="ECO:0000256" key="5">
    <source>
        <dbReference type="ARBA" id="ARBA00023204"/>
    </source>
</evidence>
<dbReference type="Proteomes" id="UP000000709">
    <property type="component" value="Unassembled WGS sequence"/>
</dbReference>
<keyword evidence="4 7" id="KW-0233">DNA recombination</keyword>
<dbReference type="eggNOG" id="KOG2866">
    <property type="taxonomic scope" value="Eukaryota"/>
</dbReference>
<evidence type="ECO:0000256" key="7">
    <source>
        <dbReference type="RuleBase" id="RU365071"/>
    </source>
</evidence>
<dbReference type="PANTHER" id="PTHR16140:SF0">
    <property type="entry name" value="NON-STRUCTURAL MAINTENANCE OF CHROMOSOMES ELEMENT 4"/>
    <property type="match status" value="1"/>
</dbReference>
<comment type="subunit">
    <text evidence="7">Component of the SMC5-SMC6 complex.</text>
</comment>
<dbReference type="InterPro" id="IPR029225">
    <property type="entry name" value="Nse4_Nse3-bd"/>
</dbReference>